<feature type="binding site" evidence="9">
    <location>
        <position position="9"/>
    </location>
    <ligand>
        <name>a divalent metal cation</name>
        <dbReference type="ChEBI" id="CHEBI:60240"/>
    </ligand>
</feature>
<keyword evidence="6 9" id="KW-0479">Metal-binding</keyword>
<dbReference type="HAMAP" id="MF_00060">
    <property type="entry name" value="SurE"/>
    <property type="match status" value="1"/>
</dbReference>
<name>A0A0S7XUM9_UNCSA</name>
<feature type="binding site" evidence="9">
    <location>
        <position position="8"/>
    </location>
    <ligand>
        <name>a divalent metal cation</name>
        <dbReference type="ChEBI" id="CHEBI:60240"/>
    </ligand>
</feature>
<evidence type="ECO:0000256" key="7">
    <source>
        <dbReference type="ARBA" id="ARBA00022741"/>
    </source>
</evidence>
<comment type="subcellular location">
    <subcellularLocation>
        <location evidence="3 9">Cytoplasm</location>
    </subcellularLocation>
</comment>
<comment type="caution">
    <text evidence="11">The sequence shown here is derived from an EMBL/GenBank/DDBJ whole genome shotgun (WGS) entry which is preliminary data.</text>
</comment>
<dbReference type="Pfam" id="PF01975">
    <property type="entry name" value="SurE"/>
    <property type="match status" value="1"/>
</dbReference>
<dbReference type="GO" id="GO:0046872">
    <property type="term" value="F:metal ion binding"/>
    <property type="evidence" value="ECO:0007669"/>
    <property type="project" value="UniProtKB-UniRule"/>
</dbReference>
<keyword evidence="5 9" id="KW-0963">Cytoplasm</keyword>
<feature type="binding site" evidence="9">
    <location>
        <position position="39"/>
    </location>
    <ligand>
        <name>a divalent metal cation</name>
        <dbReference type="ChEBI" id="CHEBI:60240"/>
    </ligand>
</feature>
<dbReference type="FunFam" id="3.40.1210.10:FF:000001">
    <property type="entry name" value="5'/3'-nucleotidase SurE"/>
    <property type="match status" value="1"/>
</dbReference>
<evidence type="ECO:0000313" key="11">
    <source>
        <dbReference type="EMBL" id="KPJ66154.1"/>
    </source>
</evidence>
<dbReference type="SUPFAM" id="SSF64167">
    <property type="entry name" value="SurE-like"/>
    <property type="match status" value="1"/>
</dbReference>
<dbReference type="PANTHER" id="PTHR30457">
    <property type="entry name" value="5'-NUCLEOTIDASE SURE"/>
    <property type="match status" value="1"/>
</dbReference>
<reference evidence="11 12" key="1">
    <citation type="journal article" date="2015" name="Microbiome">
        <title>Genomic resolution of linkages in carbon, nitrogen, and sulfur cycling among widespread estuary sediment bacteria.</title>
        <authorList>
            <person name="Baker B.J."/>
            <person name="Lazar C.S."/>
            <person name="Teske A.P."/>
            <person name="Dick G.J."/>
        </authorList>
    </citation>
    <scope>NUCLEOTIDE SEQUENCE [LARGE SCALE GENOMIC DNA]</scope>
    <source>
        <strain evidence="11">DG_54_3</strain>
    </source>
</reference>
<evidence type="ECO:0000256" key="8">
    <source>
        <dbReference type="ARBA" id="ARBA00022801"/>
    </source>
</evidence>
<evidence type="ECO:0000256" key="4">
    <source>
        <dbReference type="ARBA" id="ARBA00011062"/>
    </source>
</evidence>
<dbReference type="EC" id="3.1.3.5" evidence="9"/>
<dbReference type="GO" id="GO:0008254">
    <property type="term" value="F:3'-nucleotidase activity"/>
    <property type="evidence" value="ECO:0007669"/>
    <property type="project" value="TreeGrafter"/>
</dbReference>
<comment type="similarity">
    <text evidence="4 9">Belongs to the SurE nucleotidase family.</text>
</comment>
<feature type="binding site" evidence="9">
    <location>
        <position position="91"/>
    </location>
    <ligand>
        <name>a divalent metal cation</name>
        <dbReference type="ChEBI" id="CHEBI:60240"/>
    </ligand>
</feature>
<dbReference type="GO" id="GO:0005737">
    <property type="term" value="C:cytoplasm"/>
    <property type="evidence" value="ECO:0007669"/>
    <property type="project" value="UniProtKB-SubCell"/>
</dbReference>
<dbReference type="PATRIC" id="fig|1703775.3.peg.3477"/>
<evidence type="ECO:0000259" key="10">
    <source>
        <dbReference type="Pfam" id="PF01975"/>
    </source>
</evidence>
<proteinExistence type="inferred from homology"/>
<comment type="function">
    <text evidence="9">Nucleotidase that shows phosphatase activity on nucleoside 5'-monophosphates.</text>
</comment>
<sequence length="247" mass="27951">MLALLTNDDGINAKGLLTLKREISKISDVWVVAPDREQSATSHSLTLQYPLRINKIADKFFSIDGTPTDAVMLAVYGILKKRPDIVISGINHGPNLGDDVSYSGTVAAAMEGTILNIPSIAVSIAHWKPKHFDSAARFVRRLALFVLKNGLPKDNYYLNVNIPDRKETIKKYKITHLGKRLYNDVAIEKMDRRGKKYLWIGEQSPTWERERDSDFSAIKRGYVSITPLHLDLTDHKAIEQIKKWKIL</sequence>
<dbReference type="NCBIfam" id="TIGR00087">
    <property type="entry name" value="surE"/>
    <property type="match status" value="1"/>
</dbReference>
<dbReference type="PANTHER" id="PTHR30457:SF12">
    <property type="entry name" value="5'_3'-NUCLEOTIDASE SURE"/>
    <property type="match status" value="1"/>
</dbReference>
<dbReference type="EMBL" id="LIZX01000089">
    <property type="protein sequence ID" value="KPJ66154.1"/>
    <property type="molecule type" value="Genomic_DNA"/>
</dbReference>
<protein>
    <recommendedName>
        <fullName evidence="9">5'-nucleotidase SurE</fullName>
        <ecNumber evidence="9">3.1.3.5</ecNumber>
    </recommendedName>
    <alternativeName>
        <fullName evidence="9">Nucleoside 5'-monophosphate phosphohydrolase</fullName>
    </alternativeName>
</protein>
<comment type="cofactor">
    <cofactor evidence="2">
        <name>Mg(2+)</name>
        <dbReference type="ChEBI" id="CHEBI:18420"/>
    </cofactor>
</comment>
<gene>
    <name evidence="9" type="primary">surE</name>
    <name evidence="11" type="ORF">AMJ44_08850</name>
</gene>
<evidence type="ECO:0000256" key="6">
    <source>
        <dbReference type="ARBA" id="ARBA00022723"/>
    </source>
</evidence>
<dbReference type="AlphaFoldDB" id="A0A0S7XUM9"/>
<comment type="catalytic activity">
    <reaction evidence="1 9">
        <text>a ribonucleoside 5'-phosphate + H2O = a ribonucleoside + phosphate</text>
        <dbReference type="Rhea" id="RHEA:12484"/>
        <dbReference type="ChEBI" id="CHEBI:15377"/>
        <dbReference type="ChEBI" id="CHEBI:18254"/>
        <dbReference type="ChEBI" id="CHEBI:43474"/>
        <dbReference type="ChEBI" id="CHEBI:58043"/>
        <dbReference type="EC" id="3.1.3.5"/>
    </reaction>
</comment>
<organism evidence="11 12">
    <name type="scientific">candidate division WOR-1 bacterium DG_54_3</name>
    <dbReference type="NCBI Taxonomy" id="1703775"/>
    <lineage>
        <taxon>Bacteria</taxon>
        <taxon>Bacillati</taxon>
        <taxon>Saganbacteria</taxon>
    </lineage>
</organism>
<accession>A0A0S7XUM9</accession>
<dbReference type="NCBIfam" id="NF001490">
    <property type="entry name" value="PRK00346.1-4"/>
    <property type="match status" value="1"/>
</dbReference>
<dbReference type="GO" id="GO:0008253">
    <property type="term" value="F:5'-nucleotidase activity"/>
    <property type="evidence" value="ECO:0007669"/>
    <property type="project" value="UniProtKB-UniRule"/>
</dbReference>
<evidence type="ECO:0000256" key="2">
    <source>
        <dbReference type="ARBA" id="ARBA00001946"/>
    </source>
</evidence>
<evidence type="ECO:0000313" key="12">
    <source>
        <dbReference type="Proteomes" id="UP000051861"/>
    </source>
</evidence>
<evidence type="ECO:0000256" key="3">
    <source>
        <dbReference type="ARBA" id="ARBA00004496"/>
    </source>
</evidence>
<dbReference type="Proteomes" id="UP000051861">
    <property type="component" value="Unassembled WGS sequence"/>
</dbReference>
<feature type="domain" description="Survival protein SurE-like phosphatase/nucleotidase" evidence="10">
    <location>
        <begin position="4"/>
        <end position="183"/>
    </location>
</feature>
<dbReference type="GO" id="GO:0000166">
    <property type="term" value="F:nucleotide binding"/>
    <property type="evidence" value="ECO:0007669"/>
    <property type="project" value="UniProtKB-KW"/>
</dbReference>
<dbReference type="InterPro" id="IPR002828">
    <property type="entry name" value="SurE-like_Pase/nucleotidase"/>
</dbReference>
<keyword evidence="7 9" id="KW-0547">Nucleotide-binding</keyword>
<dbReference type="Gene3D" id="3.40.1210.10">
    <property type="entry name" value="Survival protein SurE-like phosphatase/nucleotidase"/>
    <property type="match status" value="1"/>
</dbReference>
<dbReference type="InterPro" id="IPR036523">
    <property type="entry name" value="SurE-like_sf"/>
</dbReference>
<evidence type="ECO:0000256" key="1">
    <source>
        <dbReference type="ARBA" id="ARBA00000815"/>
    </source>
</evidence>
<keyword evidence="8 9" id="KW-0378">Hydrolase</keyword>
<dbReference type="GO" id="GO:0004309">
    <property type="term" value="F:exopolyphosphatase activity"/>
    <property type="evidence" value="ECO:0007669"/>
    <property type="project" value="TreeGrafter"/>
</dbReference>
<dbReference type="InterPro" id="IPR030048">
    <property type="entry name" value="SurE"/>
</dbReference>
<comment type="cofactor">
    <cofactor evidence="9">
        <name>a divalent metal cation</name>
        <dbReference type="ChEBI" id="CHEBI:60240"/>
    </cofactor>
    <text evidence="9">Binds 1 divalent metal cation per subunit.</text>
</comment>
<evidence type="ECO:0000256" key="5">
    <source>
        <dbReference type="ARBA" id="ARBA00022490"/>
    </source>
</evidence>
<evidence type="ECO:0000256" key="9">
    <source>
        <dbReference type="HAMAP-Rule" id="MF_00060"/>
    </source>
</evidence>